<organism evidence="1 2">
    <name type="scientific">Pseudomonas phage Psa21</name>
    <dbReference type="NCBI Taxonomy" id="2530023"/>
    <lineage>
        <taxon>Viruses</taxon>
        <taxon>Duplodnaviria</taxon>
        <taxon>Heunggongvirae</taxon>
        <taxon>Uroviricota</taxon>
        <taxon>Caudoviricetes</taxon>
        <taxon>Chimalliviridae</taxon>
        <taxon>Tepukevirus</taxon>
        <taxon>Tepukevirus Psa21</taxon>
    </lineage>
</organism>
<protein>
    <submittedName>
        <fullName evidence="1">Uncharacterized protein</fullName>
    </submittedName>
</protein>
<evidence type="ECO:0000313" key="2">
    <source>
        <dbReference type="Proteomes" id="UP000294134"/>
    </source>
</evidence>
<keyword evidence="2" id="KW-1185">Reference proteome</keyword>
<gene>
    <name evidence="1" type="ORF">PSA21_341</name>
</gene>
<reference evidence="1 2" key="1">
    <citation type="submission" date="2019-02" db="EMBL/GenBank/DDBJ databases">
        <authorList>
            <person name="Frampton R.A."/>
            <person name="Wojtus J.K."/>
            <person name="Fineran P.C."/>
            <person name="Hendrickson H.L."/>
        </authorList>
    </citation>
    <scope>NUCLEOTIDE SEQUENCE [LARGE SCALE GENOMIC DNA]</scope>
</reference>
<dbReference type="EMBL" id="MK552327">
    <property type="protein sequence ID" value="QBJ02867.1"/>
    <property type="molecule type" value="Genomic_DNA"/>
</dbReference>
<evidence type="ECO:0000313" key="1">
    <source>
        <dbReference type="EMBL" id="QBJ02867.1"/>
    </source>
</evidence>
<sequence length="77" mass="8411">MRNDISDASVDLVTDHLMEWTGNLDKNSVAAVIVGVEKTLDALALAMIIPLNFKERLTSAMSRRSTKPAPILSLTQD</sequence>
<proteinExistence type="predicted"/>
<accession>A0A481W6M4</accession>
<dbReference type="Proteomes" id="UP000294134">
    <property type="component" value="Segment"/>
</dbReference>
<name>A0A481W6M4_9CAUD</name>